<dbReference type="OrthoDB" id="5444704at2"/>
<dbReference type="PANTHER" id="PTHR38340:SF1">
    <property type="entry name" value="S-LAYER PROTEIN"/>
    <property type="match status" value="1"/>
</dbReference>
<proteinExistence type="predicted"/>
<comment type="caution">
    <text evidence="3">The sequence shown here is derived from an EMBL/GenBank/DDBJ whole genome shotgun (WGS) entry which is preliminary data.</text>
</comment>
<dbReference type="InterPro" id="IPR050557">
    <property type="entry name" value="RTX_toxin/Mannuronan_C5-epim"/>
</dbReference>
<dbReference type="PROSITE" id="PS00330">
    <property type="entry name" value="HEMOLYSIN_CALCIUM"/>
    <property type="match status" value="3"/>
</dbReference>
<sequence length="797" mass="82250">MADTTTQEMQISLPGNGNIEVYHLDGDIPVIFNFDPSNAVFSGENGNLVIAVEGGGTVILENYQALADSGHLPMFEMPGGEMIAGDTYLFAFNGADQNGDLETAAGNATSGSGAGQYNDDPGALYDGLNALGGQGDAYDPHAFPISDPVTGLLLDTAAAPENAAPTLDLSTSTVTFVSEDAKNNNMIGIYELDADGRPINPEIILLDSNAATPNQVLTTIEEGQELHYFLVVGATAASGPATLSQDPVTGEWSISFAGDSHSYEVRFDSATLNGYAEETFRFVDTPQGRQVLVDDQLLEPDDDDDFNDTIIQENANAGTGFDNTFYVGLGEVHIAGQAEISDADSANMSQAVITLTNAHAGDVLNVDAASLAALGITAAFDGTGTVITLTGDVPIANYEQALRLITFDNSLGNTMDTEARVIEVQVWDDAASPTGAASNVATTTLEVATSSIDAHTLIADAVSGNSASASTSSDAVTAATGNLLDSYGTEVSAAVAVDSVAGSWGSLSIAANGDWTYTPHDGTTIDTTGLDHPTVETFTYQVIDSASGAAETATLYIPVHIDASESNAVSGTSWGTDNNDAIYAHTDGSSIHAAGGNDLLYGGDGNDNLYGNAGHDYLNGGAGNDQLYGGDGNDYLFGGDGMDVLSGDNGNDLLWGGAENDLILAGNDDDTVFISSGHDTVSLGAGEDTIVIDPTYLTPGQGDASMNVVDFHIGENDHFDVSNLTGHEAIITTTSSSNDLVLTITDANHAGDDITITLQGAMTSVAHADITHSIDITATGDELNHLIQHIISTGTDT</sequence>
<dbReference type="SUPFAM" id="SSF51120">
    <property type="entry name" value="beta-Roll"/>
    <property type="match status" value="2"/>
</dbReference>
<dbReference type="GO" id="GO:0005509">
    <property type="term" value="F:calcium ion binding"/>
    <property type="evidence" value="ECO:0007669"/>
    <property type="project" value="InterPro"/>
</dbReference>
<evidence type="ECO:0000256" key="1">
    <source>
        <dbReference type="ARBA" id="ARBA00004613"/>
    </source>
</evidence>
<gene>
    <name evidence="3" type="primary">hlyA_1</name>
    <name evidence="3" type="ORF">BerOc1_00766</name>
</gene>
<dbReference type="EMBL" id="LKAQ01000001">
    <property type="protein sequence ID" value="OIQ52291.1"/>
    <property type="molecule type" value="Genomic_DNA"/>
</dbReference>
<dbReference type="InterPro" id="IPR018511">
    <property type="entry name" value="Hemolysin-typ_Ca-bd_CS"/>
</dbReference>
<dbReference type="Pfam" id="PF00353">
    <property type="entry name" value="HemolysinCabind"/>
    <property type="match status" value="3"/>
</dbReference>
<organism evidence="3 4">
    <name type="scientific">Pseudodesulfovibrio hydrargyri</name>
    <dbReference type="NCBI Taxonomy" id="2125990"/>
    <lineage>
        <taxon>Bacteria</taxon>
        <taxon>Pseudomonadati</taxon>
        <taxon>Thermodesulfobacteriota</taxon>
        <taxon>Desulfovibrionia</taxon>
        <taxon>Desulfovibrionales</taxon>
        <taxon>Desulfovibrionaceae</taxon>
    </lineage>
</organism>
<protein>
    <submittedName>
        <fullName evidence="3">Hemolysin, plasmid</fullName>
    </submittedName>
</protein>
<dbReference type="Proteomes" id="UP000181901">
    <property type="component" value="Unassembled WGS sequence"/>
</dbReference>
<reference evidence="3 4" key="1">
    <citation type="submission" date="2015-09" db="EMBL/GenBank/DDBJ databases">
        <title>Genome of Desulfovibrio dechloracetivorans BerOc1, a mercury methylating strain isolated from highly hydrocarbons and metals contaminated coastal sediments.</title>
        <authorList>
            <person name="Goni Urriza M."/>
            <person name="Gassie C."/>
            <person name="Bouchez O."/>
            <person name="Klopp C."/>
            <person name="Ranchou-Peyruse A."/>
            <person name="Remy G."/>
        </authorList>
    </citation>
    <scope>NUCLEOTIDE SEQUENCE [LARGE SCALE GENOMIC DNA]</scope>
    <source>
        <strain evidence="3 4">BerOc1</strain>
    </source>
</reference>
<keyword evidence="2" id="KW-0964">Secreted</keyword>
<dbReference type="PANTHER" id="PTHR38340">
    <property type="entry name" value="S-LAYER PROTEIN"/>
    <property type="match status" value="1"/>
</dbReference>
<accession>A0A1J5N9I9</accession>
<dbReference type="Gene3D" id="2.150.10.10">
    <property type="entry name" value="Serralysin-like metalloprotease, C-terminal"/>
    <property type="match status" value="2"/>
</dbReference>
<evidence type="ECO:0000313" key="4">
    <source>
        <dbReference type="Proteomes" id="UP000181901"/>
    </source>
</evidence>
<comment type="subcellular location">
    <subcellularLocation>
        <location evidence="1">Secreted</location>
    </subcellularLocation>
</comment>
<dbReference type="GO" id="GO:0005576">
    <property type="term" value="C:extracellular region"/>
    <property type="evidence" value="ECO:0007669"/>
    <property type="project" value="UniProtKB-SubCell"/>
</dbReference>
<dbReference type="AlphaFoldDB" id="A0A1J5N9I9"/>
<dbReference type="RefSeq" id="WP_129586475.1">
    <property type="nucleotide sequence ID" value="NZ_LKAQ01000001.1"/>
</dbReference>
<dbReference type="InterPro" id="IPR010221">
    <property type="entry name" value="VCBS_dom"/>
</dbReference>
<dbReference type="InterPro" id="IPR001343">
    <property type="entry name" value="Hemolysn_Ca-bd"/>
</dbReference>
<dbReference type="InterPro" id="IPR011049">
    <property type="entry name" value="Serralysin-like_metalloprot_C"/>
</dbReference>
<keyword evidence="4" id="KW-1185">Reference proteome</keyword>
<name>A0A1J5N9I9_9BACT</name>
<evidence type="ECO:0000313" key="3">
    <source>
        <dbReference type="EMBL" id="OIQ52291.1"/>
    </source>
</evidence>
<dbReference type="NCBIfam" id="TIGR01965">
    <property type="entry name" value="VCBS_repeat"/>
    <property type="match status" value="1"/>
</dbReference>
<dbReference type="PRINTS" id="PR00313">
    <property type="entry name" value="CABNDNGRPT"/>
</dbReference>
<evidence type="ECO:0000256" key="2">
    <source>
        <dbReference type="ARBA" id="ARBA00022525"/>
    </source>
</evidence>